<evidence type="ECO:0000313" key="4">
    <source>
        <dbReference type="EMBL" id="EGT39351.1"/>
    </source>
</evidence>
<feature type="transmembrane region" description="Helical" evidence="2">
    <location>
        <begin position="63"/>
        <end position="87"/>
    </location>
</feature>
<proteinExistence type="predicted"/>
<evidence type="ECO:0000256" key="2">
    <source>
        <dbReference type="SAM" id="Phobius"/>
    </source>
</evidence>
<dbReference type="SUPFAM" id="SSF57196">
    <property type="entry name" value="EGF/Laminin"/>
    <property type="match status" value="1"/>
</dbReference>
<evidence type="ECO:0000259" key="3">
    <source>
        <dbReference type="PROSITE" id="PS50026"/>
    </source>
</evidence>
<dbReference type="FunCoup" id="G0NX11">
    <property type="interactions" value="226"/>
</dbReference>
<organism evidence="5">
    <name type="scientific">Caenorhabditis brenneri</name>
    <name type="common">Nematode worm</name>
    <dbReference type="NCBI Taxonomy" id="135651"/>
    <lineage>
        <taxon>Eukaryota</taxon>
        <taxon>Metazoa</taxon>
        <taxon>Ecdysozoa</taxon>
        <taxon>Nematoda</taxon>
        <taxon>Chromadorea</taxon>
        <taxon>Rhabditida</taxon>
        <taxon>Rhabditina</taxon>
        <taxon>Rhabditomorpha</taxon>
        <taxon>Rhabditoidea</taxon>
        <taxon>Rhabditidae</taxon>
        <taxon>Peloderinae</taxon>
        <taxon>Caenorhabditis</taxon>
    </lineage>
</organism>
<keyword evidence="2" id="KW-0812">Transmembrane</keyword>
<comment type="caution">
    <text evidence="1">Lacks conserved residue(s) required for the propagation of feature annotation.</text>
</comment>
<feature type="disulfide bond" evidence="1">
    <location>
        <begin position="34"/>
        <end position="43"/>
    </location>
</feature>
<keyword evidence="5" id="KW-1185">Reference proteome</keyword>
<dbReference type="EMBL" id="GL379968">
    <property type="protein sequence ID" value="EGT39351.1"/>
    <property type="molecule type" value="Genomic_DNA"/>
</dbReference>
<keyword evidence="1" id="KW-1015">Disulfide bond</keyword>
<dbReference type="InterPro" id="IPR000742">
    <property type="entry name" value="EGF"/>
</dbReference>
<keyword evidence="2" id="KW-1133">Transmembrane helix</keyword>
<evidence type="ECO:0000313" key="5">
    <source>
        <dbReference type="Proteomes" id="UP000008068"/>
    </source>
</evidence>
<dbReference type="InParanoid" id="G0NX11"/>
<dbReference type="HOGENOM" id="CLU_2148038_0_0_1"/>
<sequence length="96" mass="10420">MSSLRQPATLSMCQAECHHQGTCWFFRGTYFCWCIGNFVGEVCDLISTTASSSIESGNATETAATGILLVFVAFGILACGVLFYTLYCKHDEMAAL</sequence>
<dbReference type="AlphaFoldDB" id="G0NX11"/>
<evidence type="ECO:0000256" key="1">
    <source>
        <dbReference type="PROSITE-ProRule" id="PRU00076"/>
    </source>
</evidence>
<feature type="domain" description="EGF-like" evidence="3">
    <location>
        <begin position="9"/>
        <end position="44"/>
    </location>
</feature>
<name>G0NX11_CAEBE</name>
<feature type="disulfide bond" evidence="1">
    <location>
        <begin position="13"/>
        <end position="23"/>
    </location>
</feature>
<protein>
    <recommendedName>
        <fullName evidence="3">EGF-like domain-containing protein</fullName>
    </recommendedName>
</protein>
<dbReference type="PROSITE" id="PS00022">
    <property type="entry name" value="EGF_1"/>
    <property type="match status" value="1"/>
</dbReference>
<dbReference type="Proteomes" id="UP000008068">
    <property type="component" value="Unassembled WGS sequence"/>
</dbReference>
<reference evidence="5" key="1">
    <citation type="submission" date="2011-07" db="EMBL/GenBank/DDBJ databases">
        <authorList>
            <consortium name="Caenorhabditis brenneri Sequencing and Analysis Consortium"/>
            <person name="Wilson R.K."/>
        </authorList>
    </citation>
    <scope>NUCLEOTIDE SEQUENCE [LARGE SCALE GENOMIC DNA]</scope>
    <source>
        <strain evidence="5">PB2801</strain>
    </source>
</reference>
<keyword evidence="1" id="KW-0245">EGF-like domain</keyword>
<gene>
    <name evidence="4" type="ORF">CAEBREN_23861</name>
</gene>
<keyword evidence="2" id="KW-0472">Membrane</keyword>
<dbReference type="PROSITE" id="PS50026">
    <property type="entry name" value="EGF_3"/>
    <property type="match status" value="1"/>
</dbReference>
<accession>G0NX11</accession>